<dbReference type="PROSITE" id="PS51257">
    <property type="entry name" value="PROKAR_LIPOPROTEIN"/>
    <property type="match status" value="1"/>
</dbReference>
<evidence type="ECO:0000256" key="1">
    <source>
        <dbReference type="SAM" id="MobiDB-lite"/>
    </source>
</evidence>
<name>A0ABW2TVC6_9PSEU</name>
<organism evidence="2 3">
    <name type="scientific">Actinokineospora soli</name>
    <dbReference type="NCBI Taxonomy" id="1048753"/>
    <lineage>
        <taxon>Bacteria</taxon>
        <taxon>Bacillati</taxon>
        <taxon>Actinomycetota</taxon>
        <taxon>Actinomycetes</taxon>
        <taxon>Pseudonocardiales</taxon>
        <taxon>Pseudonocardiaceae</taxon>
        <taxon>Actinokineospora</taxon>
    </lineage>
</organism>
<keyword evidence="3" id="KW-1185">Reference proteome</keyword>
<reference evidence="3" key="1">
    <citation type="journal article" date="2019" name="Int. J. Syst. Evol. Microbiol.">
        <title>The Global Catalogue of Microorganisms (GCM) 10K type strain sequencing project: providing services to taxonomists for standard genome sequencing and annotation.</title>
        <authorList>
            <consortium name="The Broad Institute Genomics Platform"/>
            <consortium name="The Broad Institute Genome Sequencing Center for Infectious Disease"/>
            <person name="Wu L."/>
            <person name="Ma J."/>
        </authorList>
    </citation>
    <scope>NUCLEOTIDE SEQUENCE [LARGE SCALE GENOMIC DNA]</scope>
    <source>
        <strain evidence="3">JCM 17695</strain>
    </source>
</reference>
<comment type="caution">
    <text evidence="2">The sequence shown here is derived from an EMBL/GenBank/DDBJ whole genome shotgun (WGS) entry which is preliminary data.</text>
</comment>
<dbReference type="InterPro" id="IPR024520">
    <property type="entry name" value="DUF3558"/>
</dbReference>
<dbReference type="EMBL" id="JBHTEY010000004">
    <property type="protein sequence ID" value="MFC7617679.1"/>
    <property type="molecule type" value="Genomic_DNA"/>
</dbReference>
<accession>A0ABW2TVC6</accession>
<evidence type="ECO:0000313" key="3">
    <source>
        <dbReference type="Proteomes" id="UP001596512"/>
    </source>
</evidence>
<proteinExistence type="predicted"/>
<dbReference type="Pfam" id="PF12079">
    <property type="entry name" value="DUF3558"/>
    <property type="match status" value="1"/>
</dbReference>
<evidence type="ECO:0000313" key="2">
    <source>
        <dbReference type="EMBL" id="MFC7617679.1"/>
    </source>
</evidence>
<dbReference type="Proteomes" id="UP001596512">
    <property type="component" value="Unassembled WGS sequence"/>
</dbReference>
<feature type="region of interest" description="Disordered" evidence="1">
    <location>
        <begin position="114"/>
        <end position="137"/>
    </location>
</feature>
<gene>
    <name evidence="2" type="ORF">ACFQV2_34030</name>
</gene>
<feature type="compositionally biased region" description="Basic residues" evidence="1">
    <location>
        <begin position="119"/>
        <end position="131"/>
    </location>
</feature>
<sequence length="137" mass="14490">MRWAVVAVVCLAAACKEPNVAPPPSGPSTTVPTVPPAVSEPMGVEALAAVDPCALVDEGLRRELRVAVEGYGYTEDGARTCRWEENGQAGIGLGVRVELGEDPLVEVYARGGCGSRRSGASRRRWSRRTRHTSATSS</sequence>
<protein>
    <submittedName>
        <fullName evidence="2">DUF3558 family protein</fullName>
    </submittedName>
</protein>